<evidence type="ECO:0000256" key="8">
    <source>
        <dbReference type="ARBA" id="ARBA00023163"/>
    </source>
</evidence>
<dbReference type="InterPro" id="IPR036388">
    <property type="entry name" value="WH-like_DNA-bd_sf"/>
</dbReference>
<dbReference type="SUPFAM" id="SSF46894">
    <property type="entry name" value="C-terminal effector domain of the bipartite response regulators"/>
    <property type="match status" value="1"/>
</dbReference>
<dbReference type="Gene3D" id="1.10.10.10">
    <property type="entry name" value="Winged helix-like DNA-binding domain superfamily/Winged helix DNA-binding domain"/>
    <property type="match status" value="1"/>
</dbReference>
<evidence type="ECO:0000256" key="2">
    <source>
        <dbReference type="ARBA" id="ARBA00018672"/>
    </source>
</evidence>
<dbReference type="Gene3D" id="3.40.50.2300">
    <property type="match status" value="1"/>
</dbReference>
<dbReference type="InterPro" id="IPR011006">
    <property type="entry name" value="CheY-like_superfamily"/>
</dbReference>
<dbReference type="PANTHER" id="PTHR48111:SF49">
    <property type="entry name" value="HEME RESPONSE REGULATOR HSSR"/>
    <property type="match status" value="1"/>
</dbReference>
<dbReference type="Pfam" id="PF00072">
    <property type="entry name" value="Response_reg"/>
    <property type="match status" value="1"/>
</dbReference>
<evidence type="ECO:0000256" key="12">
    <source>
        <dbReference type="PROSITE-ProRule" id="PRU00169"/>
    </source>
</evidence>
<sequence length="222" mass="25167">MFHILVAGHNKAWRQKMRDLLEAEHYTVALAANGEAAMALMEGWHADLAIVSQSGMDALEFTSALREAGSMLIVLMLADQESPADRKSAFRAGVDDFLPAPFDGEELLLHIRALLRRAKVEQERKIVLGCVTLDYDTFTVWRENEAHILPQKEFLLLFKLLSNPDKVFTRLDLMDEIWGAESNSGWETVTVHIARLRKRFHGWPEFSILSVRGVGYKAVKMC</sequence>
<dbReference type="PROSITE" id="PS50110">
    <property type="entry name" value="RESPONSE_REGULATORY"/>
    <property type="match status" value="1"/>
</dbReference>
<feature type="domain" description="Response regulatory" evidence="14">
    <location>
        <begin position="3"/>
        <end position="115"/>
    </location>
</feature>
<dbReference type="GO" id="GO:0005829">
    <property type="term" value="C:cytosol"/>
    <property type="evidence" value="ECO:0007669"/>
    <property type="project" value="TreeGrafter"/>
</dbReference>
<dbReference type="PANTHER" id="PTHR48111">
    <property type="entry name" value="REGULATOR OF RPOS"/>
    <property type="match status" value="1"/>
</dbReference>
<dbReference type="SUPFAM" id="SSF52172">
    <property type="entry name" value="CheY-like"/>
    <property type="match status" value="1"/>
</dbReference>
<gene>
    <name evidence="16" type="ORF">IAA84_09925</name>
</gene>
<dbReference type="AlphaFoldDB" id="A0A9D1G137"/>
<keyword evidence="8" id="KW-0804">Transcription</keyword>
<evidence type="ECO:0000256" key="4">
    <source>
        <dbReference type="ARBA" id="ARBA00023015"/>
    </source>
</evidence>
<comment type="function">
    <text evidence="9">May play the central regulatory role in sporulation. It may be an element of the effector pathway responsible for the activation of sporulation genes in response to nutritional stress. Spo0A may act in concert with spo0H (a sigma factor) to control the expression of some genes that are critical to the sporulation process.</text>
</comment>
<feature type="DNA-binding region" description="OmpR/PhoB-type" evidence="13">
    <location>
        <begin position="123"/>
        <end position="220"/>
    </location>
</feature>
<dbReference type="GO" id="GO:0032993">
    <property type="term" value="C:protein-DNA complex"/>
    <property type="evidence" value="ECO:0007669"/>
    <property type="project" value="TreeGrafter"/>
</dbReference>
<dbReference type="Pfam" id="PF00486">
    <property type="entry name" value="Trans_reg_C"/>
    <property type="match status" value="1"/>
</dbReference>
<keyword evidence="5" id="KW-0843">Virulence</keyword>
<dbReference type="GO" id="GO:0000156">
    <property type="term" value="F:phosphorelay response regulator activity"/>
    <property type="evidence" value="ECO:0007669"/>
    <property type="project" value="TreeGrafter"/>
</dbReference>
<dbReference type="EMBL" id="DVJN01000191">
    <property type="protein sequence ID" value="HIS93321.1"/>
    <property type="molecule type" value="Genomic_DNA"/>
</dbReference>
<keyword evidence="4" id="KW-0805">Transcription regulation</keyword>
<keyword evidence="7" id="KW-0010">Activator</keyword>
<evidence type="ECO:0000256" key="3">
    <source>
        <dbReference type="ARBA" id="ARBA00022490"/>
    </source>
</evidence>
<dbReference type="SMART" id="SM00862">
    <property type="entry name" value="Trans_reg_C"/>
    <property type="match status" value="1"/>
</dbReference>
<reference evidence="16" key="1">
    <citation type="submission" date="2020-10" db="EMBL/GenBank/DDBJ databases">
        <authorList>
            <person name="Gilroy R."/>
        </authorList>
    </citation>
    <scope>NUCLEOTIDE SEQUENCE</scope>
    <source>
        <strain evidence="16">13766</strain>
    </source>
</reference>
<comment type="function">
    <text evidence="10">Member of the two-component regulatory system HssS/HssR involved in intracellular heme homeostasis and tempering of staphylococcal virulence. Phosphorylated HssR binds to a direct repeat sequence within hrtAB promoter and activates the expression of hrtAB, an efflux pump, in response to extracellular heme, hemin, hemoglobin or blood.</text>
</comment>
<dbReference type="InterPro" id="IPR001867">
    <property type="entry name" value="OmpR/PhoB-type_DNA-bd"/>
</dbReference>
<comment type="subcellular location">
    <subcellularLocation>
        <location evidence="1">Cytoplasm</location>
    </subcellularLocation>
</comment>
<reference evidence="16" key="2">
    <citation type="journal article" date="2021" name="PeerJ">
        <title>Extensive microbial diversity within the chicken gut microbiome revealed by metagenomics and culture.</title>
        <authorList>
            <person name="Gilroy R."/>
            <person name="Ravi A."/>
            <person name="Getino M."/>
            <person name="Pursley I."/>
            <person name="Horton D.L."/>
            <person name="Alikhan N.F."/>
            <person name="Baker D."/>
            <person name="Gharbi K."/>
            <person name="Hall N."/>
            <person name="Watson M."/>
            <person name="Adriaenssens E.M."/>
            <person name="Foster-Nyarko E."/>
            <person name="Jarju S."/>
            <person name="Secka A."/>
            <person name="Antonio M."/>
            <person name="Oren A."/>
            <person name="Chaudhuri R.R."/>
            <person name="La Ragione R."/>
            <person name="Hildebrand F."/>
            <person name="Pallen M.J."/>
        </authorList>
    </citation>
    <scope>NUCLEOTIDE SEQUENCE</scope>
    <source>
        <strain evidence="16">13766</strain>
    </source>
</reference>
<evidence type="ECO:0000256" key="9">
    <source>
        <dbReference type="ARBA" id="ARBA00024867"/>
    </source>
</evidence>
<keyword evidence="6 13" id="KW-0238">DNA-binding</keyword>
<dbReference type="InterPro" id="IPR001789">
    <property type="entry name" value="Sig_transdc_resp-reg_receiver"/>
</dbReference>
<organism evidence="16 17">
    <name type="scientific">Candidatus Alectryocaccomicrobium excrementavium</name>
    <dbReference type="NCBI Taxonomy" id="2840668"/>
    <lineage>
        <taxon>Bacteria</taxon>
        <taxon>Bacillati</taxon>
        <taxon>Bacillota</taxon>
        <taxon>Clostridia</taxon>
        <taxon>Candidatus Alectryocaccomicrobium</taxon>
    </lineage>
</organism>
<evidence type="ECO:0000256" key="7">
    <source>
        <dbReference type="ARBA" id="ARBA00023159"/>
    </source>
</evidence>
<feature type="domain" description="OmpR/PhoB-type" evidence="15">
    <location>
        <begin position="123"/>
        <end position="220"/>
    </location>
</feature>
<evidence type="ECO:0000313" key="16">
    <source>
        <dbReference type="EMBL" id="HIS93321.1"/>
    </source>
</evidence>
<protein>
    <recommendedName>
        <fullName evidence="11">Heme response regulator HssR</fullName>
    </recommendedName>
    <alternativeName>
        <fullName evidence="2">Stage 0 sporulation protein A homolog</fullName>
    </alternativeName>
</protein>
<evidence type="ECO:0000256" key="1">
    <source>
        <dbReference type="ARBA" id="ARBA00004496"/>
    </source>
</evidence>
<dbReference type="CDD" id="cd00383">
    <property type="entry name" value="trans_reg_C"/>
    <property type="match status" value="1"/>
</dbReference>
<evidence type="ECO:0000256" key="11">
    <source>
        <dbReference type="ARBA" id="ARBA00039976"/>
    </source>
</evidence>
<comment type="caution">
    <text evidence="16">The sequence shown here is derived from an EMBL/GenBank/DDBJ whole genome shotgun (WGS) entry which is preliminary data.</text>
</comment>
<evidence type="ECO:0000313" key="17">
    <source>
        <dbReference type="Proteomes" id="UP000824140"/>
    </source>
</evidence>
<dbReference type="Proteomes" id="UP000824140">
    <property type="component" value="Unassembled WGS sequence"/>
</dbReference>
<dbReference type="SMART" id="SM00448">
    <property type="entry name" value="REC"/>
    <property type="match status" value="1"/>
</dbReference>
<dbReference type="InterPro" id="IPR016032">
    <property type="entry name" value="Sig_transdc_resp-reg_C-effctor"/>
</dbReference>
<evidence type="ECO:0000256" key="10">
    <source>
        <dbReference type="ARBA" id="ARBA00037471"/>
    </source>
</evidence>
<comment type="caution">
    <text evidence="12">Lacks conserved residue(s) required for the propagation of feature annotation.</text>
</comment>
<accession>A0A9D1G137</accession>
<evidence type="ECO:0000256" key="6">
    <source>
        <dbReference type="ARBA" id="ARBA00023125"/>
    </source>
</evidence>
<evidence type="ECO:0000256" key="13">
    <source>
        <dbReference type="PROSITE-ProRule" id="PRU01091"/>
    </source>
</evidence>
<dbReference type="InterPro" id="IPR039420">
    <property type="entry name" value="WalR-like"/>
</dbReference>
<keyword evidence="3" id="KW-0963">Cytoplasm</keyword>
<evidence type="ECO:0000256" key="5">
    <source>
        <dbReference type="ARBA" id="ARBA00023026"/>
    </source>
</evidence>
<name>A0A9D1G137_9FIRM</name>
<evidence type="ECO:0000259" key="15">
    <source>
        <dbReference type="PROSITE" id="PS51755"/>
    </source>
</evidence>
<dbReference type="PROSITE" id="PS51755">
    <property type="entry name" value="OMPR_PHOB"/>
    <property type="match status" value="1"/>
</dbReference>
<dbReference type="GO" id="GO:0006355">
    <property type="term" value="P:regulation of DNA-templated transcription"/>
    <property type="evidence" value="ECO:0007669"/>
    <property type="project" value="InterPro"/>
</dbReference>
<proteinExistence type="predicted"/>
<evidence type="ECO:0000259" key="14">
    <source>
        <dbReference type="PROSITE" id="PS50110"/>
    </source>
</evidence>
<dbReference type="GO" id="GO:0000976">
    <property type="term" value="F:transcription cis-regulatory region binding"/>
    <property type="evidence" value="ECO:0007669"/>
    <property type="project" value="TreeGrafter"/>
</dbReference>